<accession>A0A1A7QIR8</accession>
<comment type="caution">
    <text evidence="3">The sequence shown here is derived from an EMBL/GenBank/DDBJ whole genome shotgun (WGS) entry which is preliminary data.</text>
</comment>
<name>A0A1A7QIR8_9FLAO</name>
<dbReference type="AlphaFoldDB" id="A0A1A7QIR8"/>
<protein>
    <submittedName>
        <fullName evidence="3">Putative secreted protein (Por secretion system target)</fullName>
    </submittedName>
</protein>
<evidence type="ECO:0000259" key="2">
    <source>
        <dbReference type="Pfam" id="PF18962"/>
    </source>
</evidence>
<organism evidence="3 4">
    <name type="scientific">Gelidibacter algens</name>
    <dbReference type="NCBI Taxonomy" id="49280"/>
    <lineage>
        <taxon>Bacteria</taxon>
        <taxon>Pseudomonadati</taxon>
        <taxon>Bacteroidota</taxon>
        <taxon>Flavobacteriia</taxon>
        <taxon>Flavobacteriales</taxon>
        <taxon>Flavobacteriaceae</taxon>
        <taxon>Gelidibacter</taxon>
    </lineage>
</organism>
<dbReference type="PANTHER" id="PTHR42754">
    <property type="entry name" value="ENDOGLUCANASE"/>
    <property type="match status" value="1"/>
</dbReference>
<dbReference type="Pfam" id="PF18962">
    <property type="entry name" value="Por_Secre_tail"/>
    <property type="match status" value="1"/>
</dbReference>
<dbReference type="OrthoDB" id="9811934at2"/>
<dbReference type="InterPro" id="IPR026444">
    <property type="entry name" value="Secre_tail"/>
</dbReference>
<gene>
    <name evidence="3" type="ORF">LX77_01428</name>
</gene>
<dbReference type="EMBL" id="QLLQ01000004">
    <property type="protein sequence ID" value="RAJ25127.1"/>
    <property type="molecule type" value="Genomic_DNA"/>
</dbReference>
<proteinExistence type="predicted"/>
<dbReference type="InterPro" id="IPR015943">
    <property type="entry name" value="WD40/YVTN_repeat-like_dom_sf"/>
</dbReference>
<sequence length="1031" mass="116276">MRQSITIRSKHIFVLTFSALFSIPILIKAQTLDLNAYTNYKGYETSFKNGFISKFESSLSKKWHGKHNNSLSRIDVDYDYHGITGSSMNIPRAQCSDSQGNIYITGSSGNIENNSGDITTIKVNSTGDIEWTLRIPSPEFTVNSGTEIAMDSDGFIYIVGYFWNQTSTDVIGVKMSNDGELIWQTMLGNSSSFDVPASLTVNGLGEMYIAGITYHNSKVTYYISKINSNGQIVWENIEDDFPSQTWNEPRMIHYDSNGDIIVCGTGFDEDLKSKTVTAKYSSDGSLIWKIFKTHEAIINNESIITDGWPTDFVIDNNDNIYVANNFSLEFYYSSMTLKYDSNGVESWNQIYQVDEENTRITNIFYNQNLIYLGGYHYGGVADGFTVSSLNLDGSLNWIENSIDQLSPSKVSMSMDNNEIYLNSIAFDAETFGSIFYSSNYSLISGNLINSNTFDFDNLDQNFTINDFFEVINYNDSKALVSSTFYGQLGNVYEVRKINNSDNSLLWNTKFMLQNSSKTEVLESVGDSNSNVFSLVRSFYVDADNPNALKQKSYILKHDANGSFISEDLIDDSGLTSVRLVVDKNDDVVVMIKEGQSTELKLKKFTNSLQLIWGTTLNLNSFQSELISTDSQNNIYIVSATETQMVPFVTDIHVSKYSSDGDFIFANAYRPDDESFSYNYATKILFDENDNLFIGGTSTSVNNGTNVPTLISISPSGNTNYFMMYTIQDYSSSLVDLQSHNNEFYLGVSSSDPQSFSSGIHLIKVGSQGQLLWQTAYFEADKSIFLNKLLYSANANSFYTVNFKGGFFDSNLEVVSWDLNGDLLGSYILDDNNYYQDAFLDAQSLYVLTQNQDDFNFPKRLINWAGPFISSKVTKISFDLLSAESFDFTGPNYSLFEPKQLIPLNNSNLLLSGRLFHEELFFEGLKFFSIPYDQILSVPTFPEIEKLRFYCYPNPTVNSETNISFNLKEAELVRVSLYDINGRFLKEMVNKVFNQGTNKMKIKLDSLSKGIYVLELQKDSGKLTTKLIVTNQ</sequence>
<feature type="domain" description="Secretion system C-terminal sorting" evidence="2">
    <location>
        <begin position="951"/>
        <end position="1028"/>
    </location>
</feature>
<evidence type="ECO:0000256" key="1">
    <source>
        <dbReference type="ARBA" id="ARBA00022729"/>
    </source>
</evidence>
<reference evidence="3 4" key="1">
    <citation type="submission" date="2018-06" db="EMBL/GenBank/DDBJ databases">
        <title>Genomic Encyclopedia of Archaeal and Bacterial Type Strains, Phase II (KMG-II): from individual species to whole genera.</title>
        <authorList>
            <person name="Goeker M."/>
        </authorList>
    </citation>
    <scope>NUCLEOTIDE SEQUENCE [LARGE SCALE GENOMIC DNA]</scope>
    <source>
        <strain evidence="3 4">DSM 12408</strain>
    </source>
</reference>
<keyword evidence="1" id="KW-0732">Signal</keyword>
<dbReference type="Proteomes" id="UP000248987">
    <property type="component" value="Unassembled WGS sequence"/>
</dbReference>
<dbReference type="STRING" id="49280.A9996_18850"/>
<dbReference type="PANTHER" id="PTHR42754:SF1">
    <property type="entry name" value="LIPOPROTEIN"/>
    <property type="match status" value="1"/>
</dbReference>
<evidence type="ECO:0000313" key="3">
    <source>
        <dbReference type="EMBL" id="RAJ25127.1"/>
    </source>
</evidence>
<dbReference type="RefSeq" id="WP_066438985.1">
    <property type="nucleotide sequence ID" value="NZ_LZRN01000085.1"/>
</dbReference>
<dbReference type="Gene3D" id="2.130.10.10">
    <property type="entry name" value="YVTN repeat-like/Quinoprotein amine dehydrogenase"/>
    <property type="match status" value="1"/>
</dbReference>
<dbReference type="SUPFAM" id="SSF63825">
    <property type="entry name" value="YWTD domain"/>
    <property type="match status" value="1"/>
</dbReference>
<dbReference type="NCBIfam" id="TIGR04183">
    <property type="entry name" value="Por_Secre_tail"/>
    <property type="match status" value="1"/>
</dbReference>
<evidence type="ECO:0000313" key="4">
    <source>
        <dbReference type="Proteomes" id="UP000248987"/>
    </source>
</evidence>
<keyword evidence="4" id="KW-1185">Reference proteome</keyword>